<dbReference type="PROSITE" id="PS50297">
    <property type="entry name" value="ANK_REP_REGION"/>
    <property type="match status" value="2"/>
</dbReference>
<evidence type="ECO:0000256" key="4">
    <source>
        <dbReference type="SAM" id="MobiDB-lite"/>
    </source>
</evidence>
<dbReference type="SUPFAM" id="SSF48403">
    <property type="entry name" value="Ankyrin repeat"/>
    <property type="match status" value="1"/>
</dbReference>
<name>A0AA38VKP1_9PEZI</name>
<evidence type="ECO:0000256" key="2">
    <source>
        <dbReference type="ARBA" id="ARBA00023043"/>
    </source>
</evidence>
<reference evidence="5" key="1">
    <citation type="submission" date="2022-07" db="EMBL/GenBank/DDBJ databases">
        <title>Fungi with potential for degradation of polypropylene.</title>
        <authorList>
            <person name="Gostincar C."/>
        </authorList>
    </citation>
    <scope>NUCLEOTIDE SEQUENCE</scope>
    <source>
        <strain evidence="5">EXF-13308</strain>
    </source>
</reference>
<feature type="repeat" description="ANK" evidence="3">
    <location>
        <begin position="111"/>
        <end position="143"/>
    </location>
</feature>
<dbReference type="InterPro" id="IPR002110">
    <property type="entry name" value="Ankyrin_rpt"/>
</dbReference>
<dbReference type="SMART" id="SM00248">
    <property type="entry name" value="ANK"/>
    <property type="match status" value="3"/>
</dbReference>
<dbReference type="PRINTS" id="PR01415">
    <property type="entry name" value="ANKYRIN"/>
</dbReference>
<dbReference type="PANTHER" id="PTHR24171">
    <property type="entry name" value="ANKYRIN REPEAT DOMAIN-CONTAINING PROTEIN 39-RELATED"/>
    <property type="match status" value="1"/>
</dbReference>
<dbReference type="EMBL" id="JANBVO010000033">
    <property type="protein sequence ID" value="KAJ9137719.1"/>
    <property type="molecule type" value="Genomic_DNA"/>
</dbReference>
<evidence type="ECO:0000256" key="1">
    <source>
        <dbReference type="ARBA" id="ARBA00022737"/>
    </source>
</evidence>
<evidence type="ECO:0000313" key="5">
    <source>
        <dbReference type="EMBL" id="KAJ9137719.1"/>
    </source>
</evidence>
<dbReference type="Pfam" id="PF00023">
    <property type="entry name" value="Ank"/>
    <property type="match status" value="1"/>
</dbReference>
<dbReference type="AlphaFoldDB" id="A0AA38VKP1"/>
<comment type="caution">
    <text evidence="5">The sequence shown here is derived from an EMBL/GenBank/DDBJ whole genome shotgun (WGS) entry which is preliminary data.</text>
</comment>
<evidence type="ECO:0000313" key="6">
    <source>
        <dbReference type="Proteomes" id="UP001174694"/>
    </source>
</evidence>
<evidence type="ECO:0000256" key="3">
    <source>
        <dbReference type="PROSITE-ProRule" id="PRU00023"/>
    </source>
</evidence>
<accession>A0AA38VKP1</accession>
<feature type="compositionally biased region" description="Polar residues" evidence="4">
    <location>
        <begin position="197"/>
        <end position="206"/>
    </location>
</feature>
<feature type="region of interest" description="Disordered" evidence="4">
    <location>
        <begin position="168"/>
        <end position="206"/>
    </location>
</feature>
<dbReference type="Pfam" id="PF12796">
    <property type="entry name" value="Ank_2"/>
    <property type="match status" value="1"/>
</dbReference>
<dbReference type="PROSITE" id="PS50088">
    <property type="entry name" value="ANK_REPEAT"/>
    <property type="match status" value="2"/>
</dbReference>
<keyword evidence="6" id="KW-1185">Reference proteome</keyword>
<evidence type="ECO:0008006" key="7">
    <source>
        <dbReference type="Google" id="ProtNLM"/>
    </source>
</evidence>
<dbReference type="InterPro" id="IPR036770">
    <property type="entry name" value="Ankyrin_rpt-contain_sf"/>
</dbReference>
<keyword evidence="1" id="KW-0677">Repeat</keyword>
<proteinExistence type="predicted"/>
<dbReference type="Gene3D" id="1.25.40.20">
    <property type="entry name" value="Ankyrin repeat-containing domain"/>
    <property type="match status" value="1"/>
</dbReference>
<keyword evidence="2 3" id="KW-0040">ANK repeat</keyword>
<protein>
    <recommendedName>
        <fullName evidence="7">Ankyrin</fullName>
    </recommendedName>
</protein>
<organism evidence="5 6">
    <name type="scientific">Pleurostoma richardsiae</name>
    <dbReference type="NCBI Taxonomy" id="41990"/>
    <lineage>
        <taxon>Eukaryota</taxon>
        <taxon>Fungi</taxon>
        <taxon>Dikarya</taxon>
        <taxon>Ascomycota</taxon>
        <taxon>Pezizomycotina</taxon>
        <taxon>Sordariomycetes</taxon>
        <taxon>Sordariomycetidae</taxon>
        <taxon>Calosphaeriales</taxon>
        <taxon>Pleurostomataceae</taxon>
        <taxon>Pleurostoma</taxon>
    </lineage>
</organism>
<feature type="repeat" description="ANK" evidence="3">
    <location>
        <begin position="78"/>
        <end position="110"/>
    </location>
</feature>
<dbReference type="Proteomes" id="UP001174694">
    <property type="component" value="Unassembled WGS sequence"/>
</dbReference>
<gene>
    <name evidence="5" type="ORF">NKR23_g8942</name>
</gene>
<sequence length="206" mass="21546">MIRAVPDLALLSTSRLPLAPHRLADGEFRGRYEDSRRLQVWRSGAGLQVRVAASGLFRGLVGHPLFGKGADVNAQGGAFSTALQAAAALGYKEVVEILLGKGADVNAQGGHYGTALQAASAQGHKEVVEILLGKGADVNTQGGRYGTALQAASAGGHKEVVEMLLGKDNMPLSPPRPVERTPSLDDGPLPTDHARRATTTSYYGDL</sequence>